<dbReference type="PANTHER" id="PTHR34200:SF7">
    <property type="match status" value="1"/>
</dbReference>
<sequence>MDSKKFVSISFFFFSFLLLFHESVARTVDGGPPMSSPSPSPAPGPGEEGCWFQSASCRNESLMACIDPSSIASKELLFVKNDGERLLNVTISYAKHIIQKIPIPGHQIKEVNISANLGGNSVIQLDAGNLECVIRIGSPALGGSIFNYFPFATQITPINGAYLLFLTGLIVWSTWACYKHGKRGRQGDGIPYQELEMGQPDSPSPHNVETAEGWEQDWDGNWDEIKSKTAKGLTSRPPKRDDRENTWDD</sequence>
<feature type="compositionally biased region" description="Basic and acidic residues" evidence="1">
    <location>
        <begin position="238"/>
        <end position="249"/>
    </location>
</feature>
<dbReference type="PANTHER" id="PTHR34200">
    <property type="entry name" value="DENTIN SIALOPHOSPHOPROTEIN-LIKE ISOFORM X1"/>
    <property type="match status" value="1"/>
</dbReference>
<feature type="compositionally biased region" description="Acidic residues" evidence="1">
    <location>
        <begin position="212"/>
        <end position="222"/>
    </location>
</feature>
<gene>
    <name evidence="6" type="primary">LOC111310029</name>
</gene>
<dbReference type="GeneID" id="111310029"/>
<dbReference type="OrthoDB" id="785602at2759"/>
<organism evidence="5 6">
    <name type="scientific">Durio zibethinus</name>
    <name type="common">Durian</name>
    <dbReference type="NCBI Taxonomy" id="66656"/>
    <lineage>
        <taxon>Eukaryota</taxon>
        <taxon>Viridiplantae</taxon>
        <taxon>Streptophyta</taxon>
        <taxon>Embryophyta</taxon>
        <taxon>Tracheophyta</taxon>
        <taxon>Spermatophyta</taxon>
        <taxon>Magnoliopsida</taxon>
        <taxon>eudicotyledons</taxon>
        <taxon>Gunneridae</taxon>
        <taxon>Pentapetalae</taxon>
        <taxon>rosids</taxon>
        <taxon>malvids</taxon>
        <taxon>Malvales</taxon>
        <taxon>Malvaceae</taxon>
        <taxon>Helicteroideae</taxon>
        <taxon>Durio</taxon>
    </lineage>
</organism>
<evidence type="ECO:0000313" key="5">
    <source>
        <dbReference type="Proteomes" id="UP000515121"/>
    </source>
</evidence>
<feature type="signal peptide" evidence="3">
    <location>
        <begin position="1"/>
        <end position="25"/>
    </location>
</feature>
<feature type="transmembrane region" description="Helical" evidence="2">
    <location>
        <begin position="160"/>
        <end position="178"/>
    </location>
</feature>
<feature type="chain" id="PRO_5027724178" evidence="3">
    <location>
        <begin position="26"/>
        <end position="249"/>
    </location>
</feature>
<name>A0A6P6AJ29_DURZI</name>
<keyword evidence="2" id="KW-1133">Transmembrane helix</keyword>
<dbReference type="InterPro" id="IPR055780">
    <property type="entry name" value="DUF7356"/>
</dbReference>
<dbReference type="Proteomes" id="UP000515121">
    <property type="component" value="Unplaced"/>
</dbReference>
<feature type="domain" description="DUF7356" evidence="4">
    <location>
        <begin position="46"/>
        <end position="139"/>
    </location>
</feature>
<evidence type="ECO:0000256" key="3">
    <source>
        <dbReference type="SAM" id="SignalP"/>
    </source>
</evidence>
<keyword evidence="2" id="KW-0472">Membrane</keyword>
<feature type="region of interest" description="Disordered" evidence="1">
    <location>
        <begin position="189"/>
        <end position="249"/>
    </location>
</feature>
<dbReference type="AlphaFoldDB" id="A0A6P6AJ29"/>
<reference evidence="6" key="1">
    <citation type="submission" date="2025-08" db="UniProtKB">
        <authorList>
            <consortium name="RefSeq"/>
        </authorList>
    </citation>
    <scope>IDENTIFICATION</scope>
    <source>
        <tissue evidence="6">Fruit stalk</tissue>
    </source>
</reference>
<keyword evidence="3" id="KW-0732">Signal</keyword>
<dbReference type="Pfam" id="PF24053">
    <property type="entry name" value="DUF7356"/>
    <property type="match status" value="1"/>
</dbReference>
<proteinExistence type="predicted"/>
<dbReference type="KEGG" id="dzi:111310029"/>
<keyword evidence="2" id="KW-0812">Transmembrane</keyword>
<evidence type="ECO:0000256" key="1">
    <source>
        <dbReference type="SAM" id="MobiDB-lite"/>
    </source>
</evidence>
<evidence type="ECO:0000313" key="6">
    <source>
        <dbReference type="RefSeq" id="XP_022764850.1"/>
    </source>
</evidence>
<keyword evidence="5" id="KW-1185">Reference proteome</keyword>
<evidence type="ECO:0000259" key="4">
    <source>
        <dbReference type="Pfam" id="PF24053"/>
    </source>
</evidence>
<dbReference type="RefSeq" id="XP_022764850.1">
    <property type="nucleotide sequence ID" value="XM_022909115.1"/>
</dbReference>
<protein>
    <submittedName>
        <fullName evidence="6">Uncharacterized protein LOC111310029</fullName>
    </submittedName>
</protein>
<evidence type="ECO:0000256" key="2">
    <source>
        <dbReference type="SAM" id="Phobius"/>
    </source>
</evidence>
<accession>A0A6P6AJ29</accession>